<feature type="transmembrane region" description="Helical" evidence="11">
    <location>
        <begin position="322"/>
        <end position="340"/>
    </location>
</feature>
<keyword evidence="2" id="KW-0813">Transport</keyword>
<feature type="transmembrane region" description="Helical" evidence="11">
    <location>
        <begin position="174"/>
        <end position="195"/>
    </location>
</feature>
<keyword evidence="6 11" id="KW-0812">Transmembrane</keyword>
<name>A0ABU2NRC2_9ACTN</name>
<dbReference type="Proteomes" id="UP001183414">
    <property type="component" value="Unassembled WGS sequence"/>
</dbReference>
<evidence type="ECO:0000256" key="4">
    <source>
        <dbReference type="ARBA" id="ARBA00022519"/>
    </source>
</evidence>
<dbReference type="PANTHER" id="PTHR32196">
    <property type="entry name" value="ABC TRANSPORTER PERMEASE PROTEIN YPHD-RELATED-RELATED"/>
    <property type="match status" value="1"/>
</dbReference>
<dbReference type="CDD" id="cd06579">
    <property type="entry name" value="TM_PBP1_transp_AraH_like"/>
    <property type="match status" value="1"/>
</dbReference>
<keyword evidence="5" id="KW-0762">Sugar transport</keyword>
<comment type="subcellular location">
    <subcellularLocation>
        <location evidence="1">Cell membrane</location>
        <topology evidence="1">Multi-pass membrane protein</topology>
    </subcellularLocation>
</comment>
<feature type="transmembrane region" description="Helical" evidence="11">
    <location>
        <begin position="289"/>
        <end position="310"/>
    </location>
</feature>
<dbReference type="Pfam" id="PF02653">
    <property type="entry name" value="BPD_transp_2"/>
    <property type="match status" value="1"/>
</dbReference>
<feature type="transmembrane region" description="Helical" evidence="11">
    <location>
        <begin position="56"/>
        <end position="76"/>
    </location>
</feature>
<keyword evidence="13" id="KW-1185">Reference proteome</keyword>
<feature type="transmembrane region" description="Helical" evidence="11">
    <location>
        <begin position="134"/>
        <end position="154"/>
    </location>
</feature>
<keyword evidence="7 11" id="KW-1133">Transmembrane helix</keyword>
<accession>A0ABU2NRC2</accession>
<feature type="transmembrane region" description="Helical" evidence="11">
    <location>
        <begin position="24"/>
        <end position="44"/>
    </location>
</feature>
<evidence type="ECO:0000256" key="5">
    <source>
        <dbReference type="ARBA" id="ARBA00022597"/>
    </source>
</evidence>
<feature type="transmembrane region" description="Helical" evidence="11">
    <location>
        <begin position="83"/>
        <end position="100"/>
    </location>
</feature>
<gene>
    <name evidence="12" type="ORF">RM572_12185</name>
</gene>
<evidence type="ECO:0000256" key="8">
    <source>
        <dbReference type="ARBA" id="ARBA00023136"/>
    </source>
</evidence>
<dbReference type="PANTHER" id="PTHR32196:SF32">
    <property type="entry name" value="XYLOSE TRANSPORT SYSTEM PERMEASE PROTEIN XYLH"/>
    <property type="match status" value="1"/>
</dbReference>
<dbReference type="InterPro" id="IPR001851">
    <property type="entry name" value="ABC_transp_permease"/>
</dbReference>
<feature type="transmembrane region" description="Helical" evidence="11">
    <location>
        <begin position="240"/>
        <end position="258"/>
    </location>
</feature>
<comment type="caution">
    <text evidence="12">The sequence shown here is derived from an EMBL/GenBank/DDBJ whole genome shotgun (WGS) entry which is preliminary data.</text>
</comment>
<evidence type="ECO:0000256" key="10">
    <source>
        <dbReference type="ARBA" id="ARBA00035686"/>
    </source>
</evidence>
<reference evidence="13" key="1">
    <citation type="submission" date="2023-07" db="EMBL/GenBank/DDBJ databases">
        <title>30 novel species of actinomycetes from the DSMZ collection.</title>
        <authorList>
            <person name="Nouioui I."/>
        </authorList>
    </citation>
    <scope>NUCLEOTIDE SEQUENCE [LARGE SCALE GENOMIC DNA]</scope>
    <source>
        <strain evidence="13">DSM 42041</strain>
    </source>
</reference>
<dbReference type="EMBL" id="JAVREQ010000009">
    <property type="protein sequence ID" value="MDT0379524.1"/>
    <property type="molecule type" value="Genomic_DNA"/>
</dbReference>
<evidence type="ECO:0000313" key="13">
    <source>
        <dbReference type="Proteomes" id="UP001183414"/>
    </source>
</evidence>
<evidence type="ECO:0000256" key="3">
    <source>
        <dbReference type="ARBA" id="ARBA00022475"/>
    </source>
</evidence>
<evidence type="ECO:0000313" key="12">
    <source>
        <dbReference type="EMBL" id="MDT0379524.1"/>
    </source>
</evidence>
<evidence type="ECO:0000256" key="2">
    <source>
        <dbReference type="ARBA" id="ARBA00022448"/>
    </source>
</evidence>
<keyword evidence="4" id="KW-0997">Cell inner membrane</keyword>
<evidence type="ECO:0000256" key="11">
    <source>
        <dbReference type="SAM" id="Phobius"/>
    </source>
</evidence>
<sequence>MSRPGTTIKGWVEGYQTRIAGGELGFVPALIGLVVIWIVCQSLNANFLSARNLSNLGVDIVGTGLIAAGIVFVLLVGEIDLSVGSVSGLGAALFAVLNVQQGVPEWLAFLSAALCGAAIGLVHGFFIAKVGVPAFVVTLAGLLAWNGLMLFVLGRSGTVNIDDEGMVAMLTSTYFEEVAAAYALAAVGTGLYFLGAWLDRRRRVAVGLPLRPLNEVLVRTGLLAAVAFAAAYVLNMFQGLPLALLILVVVLALMDFVVRRTGYGRRVLALGGGIEAARRVGVRVSTVRISVFVVSSTMASLGGLMLASRITSASQTSGSGTLLINAIAAAVIGGTSLYGGHGTPWSALLGMLVIQSVASGMALLGIQGSVQFMVTGGVLLAAVVVDSLSRRSQQVHGRA</sequence>
<proteinExistence type="predicted"/>
<feature type="transmembrane region" description="Helical" evidence="11">
    <location>
        <begin position="106"/>
        <end position="127"/>
    </location>
</feature>
<feature type="transmembrane region" description="Helical" evidence="11">
    <location>
        <begin position="216"/>
        <end position="234"/>
    </location>
</feature>
<evidence type="ECO:0000256" key="7">
    <source>
        <dbReference type="ARBA" id="ARBA00022989"/>
    </source>
</evidence>
<evidence type="ECO:0000256" key="6">
    <source>
        <dbReference type="ARBA" id="ARBA00022692"/>
    </source>
</evidence>
<keyword evidence="8 11" id="KW-0472">Membrane</keyword>
<keyword evidence="3" id="KW-1003">Cell membrane</keyword>
<comment type="function">
    <text evidence="9">Part of the binding-protein-dependent transport system for D-xylose. Probably responsible for the translocation of the substrate across the membrane.</text>
</comment>
<protein>
    <recommendedName>
        <fullName evidence="10">Xylose transport system permease protein XylH</fullName>
    </recommendedName>
</protein>
<evidence type="ECO:0000256" key="1">
    <source>
        <dbReference type="ARBA" id="ARBA00004651"/>
    </source>
</evidence>
<organism evidence="12 13">
    <name type="scientific">Streptomyces hazeniae</name>
    <dbReference type="NCBI Taxonomy" id="3075538"/>
    <lineage>
        <taxon>Bacteria</taxon>
        <taxon>Bacillati</taxon>
        <taxon>Actinomycetota</taxon>
        <taxon>Actinomycetes</taxon>
        <taxon>Kitasatosporales</taxon>
        <taxon>Streptomycetaceae</taxon>
        <taxon>Streptomyces</taxon>
    </lineage>
</organism>
<evidence type="ECO:0000256" key="9">
    <source>
        <dbReference type="ARBA" id="ARBA00035611"/>
    </source>
</evidence>
<feature type="transmembrane region" description="Helical" evidence="11">
    <location>
        <begin position="372"/>
        <end position="389"/>
    </location>
</feature>